<sequence>MRTLLALCLGLSAVSAGVQAAPQEWQGFFKGKCELIAPGHGSLYEFPMSLEVGAPVENKADWIITYGEGPNARPRNYTLVTLDEKKGHFAVDENNGIVIDQYLFENKFVSLFEIGSSKLNASYQLHGDGSLDVEIITYTFDTIREAQVGPYLVANYGGKRIQKCKLFKW</sequence>
<comment type="caution">
    <text evidence="2">The sequence shown here is derived from an EMBL/GenBank/DDBJ whole genome shotgun (WGS) entry which is preliminary data.</text>
</comment>
<evidence type="ECO:0000256" key="1">
    <source>
        <dbReference type="SAM" id="SignalP"/>
    </source>
</evidence>
<evidence type="ECO:0000313" key="3">
    <source>
        <dbReference type="Proteomes" id="UP000076587"/>
    </source>
</evidence>
<accession>A0A162A663</accession>
<dbReference type="PATRIC" id="fig|1365253.3.peg.3979"/>
<evidence type="ECO:0000313" key="2">
    <source>
        <dbReference type="EMBL" id="KZN44733.1"/>
    </source>
</evidence>
<dbReference type="EMBL" id="AUXT01000188">
    <property type="protein sequence ID" value="KZN44733.1"/>
    <property type="molecule type" value="Genomic_DNA"/>
</dbReference>
<reference evidence="2 3" key="1">
    <citation type="submission" date="2013-07" db="EMBL/GenBank/DDBJ databases">
        <title>Comparative Genomic and Metabolomic Analysis of Twelve Strains of Pseudoalteromonas luteoviolacea.</title>
        <authorList>
            <person name="Vynne N.G."/>
            <person name="Mansson M."/>
            <person name="Gram L."/>
        </authorList>
    </citation>
    <scope>NUCLEOTIDE SEQUENCE [LARGE SCALE GENOMIC DNA]</scope>
    <source>
        <strain evidence="2 3">NCIMB 1942</strain>
    </source>
</reference>
<dbReference type="Proteomes" id="UP000076587">
    <property type="component" value="Unassembled WGS sequence"/>
</dbReference>
<dbReference type="AlphaFoldDB" id="A0A162A663"/>
<dbReference type="OrthoDB" id="671386at2"/>
<organism evidence="2 3">
    <name type="scientific">Pseudoalteromonas luteoviolacea NCIMB 1942</name>
    <dbReference type="NCBI Taxonomy" id="1365253"/>
    <lineage>
        <taxon>Bacteria</taxon>
        <taxon>Pseudomonadati</taxon>
        <taxon>Pseudomonadota</taxon>
        <taxon>Gammaproteobacteria</taxon>
        <taxon>Alteromonadales</taxon>
        <taxon>Pseudoalteromonadaceae</taxon>
        <taxon>Pseudoalteromonas</taxon>
    </lineage>
</organism>
<gene>
    <name evidence="2" type="ORF">N482_16205</name>
</gene>
<proteinExistence type="predicted"/>
<feature type="chain" id="PRO_5007831883" evidence="1">
    <location>
        <begin position="21"/>
        <end position="169"/>
    </location>
</feature>
<feature type="signal peptide" evidence="1">
    <location>
        <begin position="1"/>
        <end position="20"/>
    </location>
</feature>
<dbReference type="RefSeq" id="WP_063378374.1">
    <property type="nucleotide sequence ID" value="NZ_AUXT01000188.1"/>
</dbReference>
<name>A0A162A663_9GAMM</name>
<keyword evidence="1" id="KW-0732">Signal</keyword>
<protein>
    <submittedName>
        <fullName evidence="2">Uncharacterized protein</fullName>
    </submittedName>
</protein>